<evidence type="ECO:0000313" key="3">
    <source>
        <dbReference type="Proteomes" id="UP000184330"/>
    </source>
</evidence>
<dbReference type="EMBL" id="FJOG01000013">
    <property type="protein sequence ID" value="CZR59127.1"/>
    <property type="molecule type" value="Genomic_DNA"/>
</dbReference>
<feature type="region of interest" description="Disordered" evidence="1">
    <location>
        <begin position="1"/>
        <end position="22"/>
    </location>
</feature>
<organism evidence="2 3">
    <name type="scientific">Phialocephala subalpina</name>
    <dbReference type="NCBI Taxonomy" id="576137"/>
    <lineage>
        <taxon>Eukaryota</taxon>
        <taxon>Fungi</taxon>
        <taxon>Dikarya</taxon>
        <taxon>Ascomycota</taxon>
        <taxon>Pezizomycotina</taxon>
        <taxon>Leotiomycetes</taxon>
        <taxon>Helotiales</taxon>
        <taxon>Mollisiaceae</taxon>
        <taxon>Phialocephala</taxon>
        <taxon>Phialocephala fortinii species complex</taxon>
    </lineage>
</organism>
<keyword evidence="3" id="KW-1185">Reference proteome</keyword>
<evidence type="ECO:0000256" key="1">
    <source>
        <dbReference type="SAM" id="MobiDB-lite"/>
    </source>
</evidence>
<dbReference type="OrthoDB" id="3564464at2759"/>
<protein>
    <submittedName>
        <fullName evidence="2">Uncharacterized protein</fullName>
    </submittedName>
</protein>
<dbReference type="Proteomes" id="UP000184330">
    <property type="component" value="Unassembled WGS sequence"/>
</dbReference>
<dbReference type="AlphaFoldDB" id="A0A1L7X297"/>
<sequence>MADAMDEDGASHAGPSSDHPEADKMEICSTVDDNDYFVASHIGQSTSDYLMASEGFAQGSTYSEGSTDSEDEENAVAFLALHLACTPEFHEAMLKMPTAHSSRVLRLEWLCNISFPASLQHRRDRQAWVEHAQQTNVQKRVLDSAKALYLQLPKDYIVCDWEKTKSPLPSFTIEGNRIREDLFRYHELRLGILDASKICEELHTRNVRLDIGSSQCGKTDLEKDAAQECQDALRSTSLEVDVIAHIDSLLATFEERSLPALAYPGNGLWKHQHAINWIKETNNFTPQYLETQEDSNPLVFMKAGKKDKATTKIIDPFTSERIPISSTQWSYGTLADIDGRLTMLVPTMFNDVDSQLFERNLQAFLNTRSRLPHIESLSNQFIKRIYPSEKSSRIKPDEIDSMDLLQDNIVHANALFLQLKRERGACYDSHLVSKIWYRLMSIAALCYGCVSEPAFLLTTMDRCLGELKEAFGCHIDADVSLDTAAAYETTVQTLGQLAKASQEKSECSEASRAYLSRIIMTDLALFIRALVLDATKLAGHRLILPQKEKYQRMLRWKDTCAVCKEPLTLPENFTRAISVGTRDARTGSIVARAETSSNRGGVYRCLQELCSDIFYVNCEIVFWYFANMYHRVCKPYREKPTALD</sequence>
<reference evidence="2 3" key="1">
    <citation type="submission" date="2016-03" db="EMBL/GenBank/DDBJ databases">
        <authorList>
            <person name="Ploux O."/>
        </authorList>
    </citation>
    <scope>NUCLEOTIDE SEQUENCE [LARGE SCALE GENOMIC DNA]</scope>
    <source>
        <strain evidence="2 3">UAMH 11012</strain>
    </source>
</reference>
<name>A0A1L7X297_9HELO</name>
<gene>
    <name evidence="2" type="ORF">PAC_09019</name>
</gene>
<accession>A0A1L7X297</accession>
<proteinExistence type="predicted"/>
<evidence type="ECO:0000313" key="2">
    <source>
        <dbReference type="EMBL" id="CZR59127.1"/>
    </source>
</evidence>